<reference evidence="5 6" key="1">
    <citation type="submission" date="2019-01" db="EMBL/GenBank/DDBJ databases">
        <title>Agromyces.</title>
        <authorList>
            <person name="Li J."/>
        </authorList>
    </citation>
    <scope>NUCLEOTIDE SEQUENCE [LARGE SCALE GENOMIC DNA]</scope>
    <source>
        <strain evidence="5 6">DSM 15934</strain>
    </source>
</reference>
<dbReference type="PANTHER" id="PTHR30146:SF109">
    <property type="entry name" value="HTH-TYPE TRANSCRIPTIONAL REGULATOR GALS"/>
    <property type="match status" value="1"/>
</dbReference>
<keyword evidence="3" id="KW-0804">Transcription</keyword>
<dbReference type="Pfam" id="PF13377">
    <property type="entry name" value="Peripla_BP_3"/>
    <property type="match status" value="1"/>
</dbReference>
<dbReference type="Gene3D" id="3.40.50.2300">
    <property type="match status" value="2"/>
</dbReference>
<dbReference type="RefSeq" id="WP_129519206.1">
    <property type="nucleotide sequence ID" value="NZ_SDPN01000002.1"/>
</dbReference>
<dbReference type="PROSITE" id="PS00356">
    <property type="entry name" value="HTH_LACI_1"/>
    <property type="match status" value="1"/>
</dbReference>
<protein>
    <submittedName>
        <fullName evidence="5">LacI family transcriptional regulator</fullName>
    </submittedName>
</protein>
<name>A0A4Q2L5Q0_9MICO</name>
<dbReference type="Proteomes" id="UP000293865">
    <property type="component" value="Unassembled WGS sequence"/>
</dbReference>
<dbReference type="Pfam" id="PF00356">
    <property type="entry name" value="LacI"/>
    <property type="match status" value="1"/>
</dbReference>
<dbReference type="CDD" id="cd01392">
    <property type="entry name" value="HTH_LacI"/>
    <property type="match status" value="1"/>
</dbReference>
<keyword evidence="2" id="KW-0238">DNA-binding</keyword>
<accession>A0A4Q2L5Q0</accession>
<dbReference type="PRINTS" id="PR00036">
    <property type="entry name" value="HTHLACI"/>
</dbReference>
<dbReference type="PANTHER" id="PTHR30146">
    <property type="entry name" value="LACI-RELATED TRANSCRIPTIONAL REPRESSOR"/>
    <property type="match status" value="1"/>
</dbReference>
<dbReference type="EMBL" id="SDPN01000002">
    <property type="protein sequence ID" value="RXZ73019.1"/>
    <property type="molecule type" value="Genomic_DNA"/>
</dbReference>
<gene>
    <name evidence="5" type="ORF">ESP51_02020</name>
</gene>
<evidence type="ECO:0000313" key="6">
    <source>
        <dbReference type="Proteomes" id="UP000293865"/>
    </source>
</evidence>
<dbReference type="SUPFAM" id="SSF47413">
    <property type="entry name" value="lambda repressor-like DNA-binding domains"/>
    <property type="match status" value="1"/>
</dbReference>
<evidence type="ECO:0000313" key="5">
    <source>
        <dbReference type="EMBL" id="RXZ73019.1"/>
    </source>
</evidence>
<dbReference type="InterPro" id="IPR000843">
    <property type="entry name" value="HTH_LacI"/>
</dbReference>
<keyword evidence="6" id="KW-1185">Reference proteome</keyword>
<sequence length="333" mass="36020">MVTMQDVAKAAGVSTMTVSNVLNHYPHVRDETRDRVLRAIDDLGYRVNVAARNLRAGRTNTIGFAVPEVDRPYFGQLASRIIARASAAGYRVVIEQTGADRETELSAIVSSRNRMYDALILSAVGLGTADRELLRVDFPMVILGETVFEGPVDHIALPNVEGTFAATRHLIARGSRRIAIVEGDDLLPPNVSSLRHGGYLRALRESGVEFDPALSVGIPELTMSGGRSAAERLVDSGAAFDGVVCITDTVALGVMRGLADRGVRVPDDVRVIGFDAIEEGEYSIPRLSTVDPDHDEVAALAVDLVLRRIAGDTEWQPREFVSSFRVVARESTA</sequence>
<keyword evidence="1" id="KW-0805">Transcription regulation</keyword>
<evidence type="ECO:0000256" key="1">
    <source>
        <dbReference type="ARBA" id="ARBA00023015"/>
    </source>
</evidence>
<dbReference type="SMART" id="SM00354">
    <property type="entry name" value="HTH_LACI"/>
    <property type="match status" value="1"/>
</dbReference>
<dbReference type="GO" id="GO:0000976">
    <property type="term" value="F:transcription cis-regulatory region binding"/>
    <property type="evidence" value="ECO:0007669"/>
    <property type="project" value="TreeGrafter"/>
</dbReference>
<evidence type="ECO:0000256" key="2">
    <source>
        <dbReference type="ARBA" id="ARBA00023125"/>
    </source>
</evidence>
<evidence type="ECO:0000259" key="4">
    <source>
        <dbReference type="PROSITE" id="PS50932"/>
    </source>
</evidence>
<organism evidence="5 6">
    <name type="scientific">Agromyces albus</name>
    <dbReference type="NCBI Taxonomy" id="205332"/>
    <lineage>
        <taxon>Bacteria</taxon>
        <taxon>Bacillati</taxon>
        <taxon>Actinomycetota</taxon>
        <taxon>Actinomycetes</taxon>
        <taxon>Micrococcales</taxon>
        <taxon>Microbacteriaceae</taxon>
        <taxon>Agromyces</taxon>
    </lineage>
</organism>
<dbReference type="InterPro" id="IPR028082">
    <property type="entry name" value="Peripla_BP_I"/>
</dbReference>
<evidence type="ECO:0000256" key="3">
    <source>
        <dbReference type="ARBA" id="ARBA00023163"/>
    </source>
</evidence>
<dbReference type="Gene3D" id="1.10.260.40">
    <property type="entry name" value="lambda repressor-like DNA-binding domains"/>
    <property type="match status" value="1"/>
</dbReference>
<feature type="domain" description="HTH lacI-type" evidence="4">
    <location>
        <begin position="2"/>
        <end position="56"/>
    </location>
</feature>
<dbReference type="OrthoDB" id="2854648at2"/>
<dbReference type="GO" id="GO:0003700">
    <property type="term" value="F:DNA-binding transcription factor activity"/>
    <property type="evidence" value="ECO:0007669"/>
    <property type="project" value="TreeGrafter"/>
</dbReference>
<comment type="caution">
    <text evidence="5">The sequence shown here is derived from an EMBL/GenBank/DDBJ whole genome shotgun (WGS) entry which is preliminary data.</text>
</comment>
<dbReference type="PROSITE" id="PS50932">
    <property type="entry name" value="HTH_LACI_2"/>
    <property type="match status" value="1"/>
</dbReference>
<dbReference type="SUPFAM" id="SSF53822">
    <property type="entry name" value="Periplasmic binding protein-like I"/>
    <property type="match status" value="1"/>
</dbReference>
<dbReference type="AlphaFoldDB" id="A0A4Q2L5Q0"/>
<proteinExistence type="predicted"/>
<dbReference type="InterPro" id="IPR010982">
    <property type="entry name" value="Lambda_DNA-bd_dom_sf"/>
</dbReference>
<dbReference type="InterPro" id="IPR046335">
    <property type="entry name" value="LacI/GalR-like_sensor"/>
</dbReference>
<dbReference type="CDD" id="cd06267">
    <property type="entry name" value="PBP1_LacI_sugar_binding-like"/>
    <property type="match status" value="1"/>
</dbReference>